<evidence type="ECO:0000256" key="1">
    <source>
        <dbReference type="SAM" id="MobiDB-lite"/>
    </source>
</evidence>
<name>A0A8J2KW06_9HEXA</name>
<keyword evidence="2" id="KW-0812">Transmembrane</keyword>
<comment type="caution">
    <text evidence="3">The sequence shown here is derived from an EMBL/GenBank/DDBJ whole genome shotgun (WGS) entry which is preliminary data.</text>
</comment>
<feature type="region of interest" description="Disordered" evidence="1">
    <location>
        <begin position="107"/>
        <end position="131"/>
    </location>
</feature>
<gene>
    <name evidence="3" type="ORF">AFUS01_LOCUS34636</name>
</gene>
<evidence type="ECO:0000313" key="3">
    <source>
        <dbReference type="EMBL" id="CAG7824484.1"/>
    </source>
</evidence>
<dbReference type="EMBL" id="CAJVCH010533006">
    <property type="protein sequence ID" value="CAG7824484.1"/>
    <property type="molecule type" value="Genomic_DNA"/>
</dbReference>
<feature type="transmembrane region" description="Helical" evidence="2">
    <location>
        <begin position="45"/>
        <end position="68"/>
    </location>
</feature>
<feature type="compositionally biased region" description="Pro residues" evidence="1">
    <location>
        <begin position="113"/>
        <end position="127"/>
    </location>
</feature>
<sequence>MLGSDLISFLRPGSSCEGFYHLHCGRDTSTVSRPIVAFTNGNTGIILFGIILAIILMLMLVLAIFWLFPERFERARTRLRGYVGGGWEQCRSSFSSLLSRLRQVLPGLRRRSPPSPTPPAPPPPTPVRPERSRRVTTVVAHAHLPVIQNPPDFRLEQALEQQRQILSRFRELQGWIQRLEGRIDWLQNRFLELKNAQERQGEDQARQRAQLIQQQVPPLPQLQPRPPPQLQPVEPNFQSPASPPPLQAAPAPLVCQPQPTPVHLPQHQQQLREEDILTEDEDGEAASHRVQPCRQCKLTNPCYLRETVSFSGKKIRRK</sequence>
<proteinExistence type="predicted"/>
<organism evidence="3 4">
    <name type="scientific">Allacma fusca</name>
    <dbReference type="NCBI Taxonomy" id="39272"/>
    <lineage>
        <taxon>Eukaryota</taxon>
        <taxon>Metazoa</taxon>
        <taxon>Ecdysozoa</taxon>
        <taxon>Arthropoda</taxon>
        <taxon>Hexapoda</taxon>
        <taxon>Collembola</taxon>
        <taxon>Symphypleona</taxon>
        <taxon>Sminthuridae</taxon>
        <taxon>Allacma</taxon>
    </lineage>
</organism>
<evidence type="ECO:0000313" key="4">
    <source>
        <dbReference type="Proteomes" id="UP000708208"/>
    </source>
</evidence>
<feature type="compositionally biased region" description="Pro residues" evidence="1">
    <location>
        <begin position="218"/>
        <end position="230"/>
    </location>
</feature>
<accession>A0A8J2KW06</accession>
<keyword evidence="2" id="KW-0472">Membrane</keyword>
<evidence type="ECO:0000256" key="2">
    <source>
        <dbReference type="SAM" id="Phobius"/>
    </source>
</evidence>
<keyword evidence="4" id="KW-1185">Reference proteome</keyword>
<feature type="region of interest" description="Disordered" evidence="1">
    <location>
        <begin position="218"/>
        <end position="253"/>
    </location>
</feature>
<protein>
    <submittedName>
        <fullName evidence="3">Uncharacterized protein</fullName>
    </submittedName>
</protein>
<keyword evidence="2" id="KW-1133">Transmembrane helix</keyword>
<reference evidence="3" key="1">
    <citation type="submission" date="2021-06" db="EMBL/GenBank/DDBJ databases">
        <authorList>
            <person name="Hodson N. C."/>
            <person name="Mongue J. A."/>
            <person name="Jaron S. K."/>
        </authorList>
    </citation>
    <scope>NUCLEOTIDE SEQUENCE</scope>
</reference>
<dbReference type="Proteomes" id="UP000708208">
    <property type="component" value="Unassembled WGS sequence"/>
</dbReference>
<dbReference type="AlphaFoldDB" id="A0A8J2KW06"/>